<evidence type="ECO:0000256" key="1">
    <source>
        <dbReference type="SAM" id="MobiDB-lite"/>
    </source>
</evidence>
<accession>A0A0L7QLG9</accession>
<proteinExistence type="predicted"/>
<gene>
    <name evidence="2" type="ORF">WH47_10611</name>
</gene>
<feature type="region of interest" description="Disordered" evidence="1">
    <location>
        <begin position="45"/>
        <end position="67"/>
    </location>
</feature>
<reference evidence="2 3" key="1">
    <citation type="submission" date="2015-07" db="EMBL/GenBank/DDBJ databases">
        <title>The genome of Habropoda laboriosa.</title>
        <authorList>
            <person name="Pan H."/>
            <person name="Kapheim K."/>
        </authorList>
    </citation>
    <scope>NUCLEOTIDE SEQUENCE [LARGE SCALE GENOMIC DNA]</scope>
    <source>
        <strain evidence="2">0110345459</strain>
    </source>
</reference>
<dbReference type="EMBL" id="KQ414915">
    <property type="protein sequence ID" value="KOC59465.1"/>
    <property type="molecule type" value="Genomic_DNA"/>
</dbReference>
<feature type="region of interest" description="Disordered" evidence="1">
    <location>
        <begin position="1"/>
        <end position="27"/>
    </location>
</feature>
<keyword evidence="3" id="KW-1185">Reference proteome</keyword>
<protein>
    <submittedName>
        <fullName evidence="2">Uncharacterized protein</fullName>
    </submittedName>
</protein>
<evidence type="ECO:0000313" key="3">
    <source>
        <dbReference type="Proteomes" id="UP000053825"/>
    </source>
</evidence>
<name>A0A0L7QLG9_9HYME</name>
<sequence length="67" mass="7187">MSSVQCNSKKRRGGQQHTITNTDVKSTLTSLSGVARRLAHYSHADGDGKHEIKHSVIAAGSREKADA</sequence>
<dbReference type="AlphaFoldDB" id="A0A0L7QLG9"/>
<feature type="compositionally biased region" description="Polar residues" evidence="1">
    <location>
        <begin position="15"/>
        <end position="27"/>
    </location>
</feature>
<feature type="compositionally biased region" description="Basic and acidic residues" evidence="1">
    <location>
        <begin position="45"/>
        <end position="54"/>
    </location>
</feature>
<organism evidence="2 3">
    <name type="scientific">Habropoda laboriosa</name>
    <dbReference type="NCBI Taxonomy" id="597456"/>
    <lineage>
        <taxon>Eukaryota</taxon>
        <taxon>Metazoa</taxon>
        <taxon>Ecdysozoa</taxon>
        <taxon>Arthropoda</taxon>
        <taxon>Hexapoda</taxon>
        <taxon>Insecta</taxon>
        <taxon>Pterygota</taxon>
        <taxon>Neoptera</taxon>
        <taxon>Endopterygota</taxon>
        <taxon>Hymenoptera</taxon>
        <taxon>Apocrita</taxon>
        <taxon>Aculeata</taxon>
        <taxon>Apoidea</taxon>
        <taxon>Anthophila</taxon>
        <taxon>Apidae</taxon>
        <taxon>Habropoda</taxon>
    </lineage>
</organism>
<evidence type="ECO:0000313" key="2">
    <source>
        <dbReference type="EMBL" id="KOC59465.1"/>
    </source>
</evidence>
<dbReference type="Proteomes" id="UP000053825">
    <property type="component" value="Unassembled WGS sequence"/>
</dbReference>